<dbReference type="OrthoDB" id="3253247at2"/>
<comment type="caution">
    <text evidence="2">The sequence shown here is derived from an EMBL/GenBank/DDBJ whole genome shotgun (WGS) entry which is preliminary data.</text>
</comment>
<reference evidence="2 3" key="1">
    <citation type="submission" date="2016-11" db="EMBL/GenBank/DDBJ databases">
        <title>Genome sequences of unsequenced Mycobacteria.</title>
        <authorList>
            <person name="Greninger A.L."/>
            <person name="Fang F."/>
            <person name="Jerome K.R."/>
        </authorList>
    </citation>
    <scope>NUCLEOTIDE SEQUENCE [LARGE SCALE GENOMIC DNA]</scope>
    <source>
        <strain evidence="2 3">M11</strain>
    </source>
</reference>
<dbReference type="CDD" id="cd03784">
    <property type="entry name" value="GT1_Gtf-like"/>
    <property type="match status" value="1"/>
</dbReference>
<dbReference type="PANTHER" id="PTHR48050:SF13">
    <property type="entry name" value="STEROL 3-BETA-GLUCOSYLTRANSFERASE UGT80A2"/>
    <property type="match status" value="1"/>
</dbReference>
<dbReference type="Gene3D" id="3.40.50.2000">
    <property type="entry name" value="Glycogen Phosphorylase B"/>
    <property type="match status" value="2"/>
</dbReference>
<dbReference type="Pfam" id="PF06722">
    <property type="entry name" value="EryCIII-like_C"/>
    <property type="match status" value="1"/>
</dbReference>
<dbReference type="InterPro" id="IPR002213">
    <property type="entry name" value="UDP_glucos_trans"/>
</dbReference>
<keyword evidence="3" id="KW-1185">Reference proteome</keyword>
<dbReference type="InterPro" id="IPR010610">
    <property type="entry name" value="EryCIII-like_C"/>
</dbReference>
<evidence type="ECO:0000259" key="1">
    <source>
        <dbReference type="Pfam" id="PF06722"/>
    </source>
</evidence>
<dbReference type="GO" id="GO:0008194">
    <property type="term" value="F:UDP-glycosyltransferase activity"/>
    <property type="evidence" value="ECO:0007669"/>
    <property type="project" value="InterPro"/>
</dbReference>
<evidence type="ECO:0000313" key="2">
    <source>
        <dbReference type="EMBL" id="OJZ68902.1"/>
    </source>
</evidence>
<dbReference type="PANTHER" id="PTHR48050">
    <property type="entry name" value="STEROL 3-BETA-GLUCOSYLTRANSFERASE"/>
    <property type="match status" value="1"/>
</dbReference>
<dbReference type="InterPro" id="IPR050426">
    <property type="entry name" value="Glycosyltransferase_28"/>
</dbReference>
<dbReference type="STRING" id="53378.BRW65_24465"/>
<sequence>MSRVVIIAVGSRGDVAPLTGVGVALQQSGHEVAIAAYTPFGNMISGCGLGFRNLPADLQLGADGAEVSPAQGLAAFASPKGMRALGNDILTALADEPADILLLSPFAEMVGHPLAEAKAIPSLGVRLQPLSATAQCPPSIMGAWSVGSFGNRAAANASTWLLDRVYGGVVAEFRRQLRLPRTSARRLRRQRTAAQWTVLHGYSPLVAPRPTDWRPGLEVTGYWWPASSGVWEPSAVLTDFLAAGPAPVFVGFGSIMTTPARAQQLSETIRCAAQRADVRVIVQAGWTNLHVADDHMLTIGEAPHDWLFPRVAAVAHHCGAGTTAAGIRTGVPTIALPGYGDGPFWARRITELGICAATINQRKLTSERLAEAMRVAVNDHNLRDNARHISGLIGAEDGASQVVSSVNCLIQQAA</sequence>
<dbReference type="GO" id="GO:0016758">
    <property type="term" value="F:hexosyltransferase activity"/>
    <property type="evidence" value="ECO:0007669"/>
    <property type="project" value="UniProtKB-ARBA"/>
</dbReference>
<proteinExistence type="predicted"/>
<accession>A0A1Q4HN82</accession>
<feature type="domain" description="Erythromycin biosynthesis protein CIII-like C-terminal" evidence="1">
    <location>
        <begin position="294"/>
        <end position="396"/>
    </location>
</feature>
<dbReference type="EMBL" id="MPNT01000032">
    <property type="protein sequence ID" value="OJZ68902.1"/>
    <property type="molecule type" value="Genomic_DNA"/>
</dbReference>
<dbReference type="RefSeq" id="WP_073879179.1">
    <property type="nucleotide sequence ID" value="NZ_MPNT01000032.1"/>
</dbReference>
<name>A0A1Q4HN82_9MYCO</name>
<evidence type="ECO:0000313" key="3">
    <source>
        <dbReference type="Proteomes" id="UP000186438"/>
    </source>
</evidence>
<gene>
    <name evidence="2" type="ORF">BRW65_24465</name>
</gene>
<keyword evidence="2" id="KW-0808">Transferase</keyword>
<dbReference type="SUPFAM" id="SSF53756">
    <property type="entry name" value="UDP-Glycosyltransferase/glycogen phosphorylase"/>
    <property type="match status" value="1"/>
</dbReference>
<dbReference type="GO" id="GO:0017000">
    <property type="term" value="P:antibiotic biosynthetic process"/>
    <property type="evidence" value="ECO:0007669"/>
    <property type="project" value="UniProtKB-ARBA"/>
</dbReference>
<dbReference type="FunFam" id="3.40.50.2000:FF:000009">
    <property type="entry name" value="Sterol 3-beta-glucosyltransferase UGT80A2"/>
    <property type="match status" value="1"/>
</dbReference>
<dbReference type="Proteomes" id="UP000186438">
    <property type="component" value="Unassembled WGS sequence"/>
</dbReference>
<dbReference type="AlphaFoldDB" id="A0A1Q4HN82"/>
<organism evidence="2 3">
    <name type="scientific">Mycobacterium paraffinicum</name>
    <dbReference type="NCBI Taxonomy" id="53378"/>
    <lineage>
        <taxon>Bacteria</taxon>
        <taxon>Bacillati</taxon>
        <taxon>Actinomycetota</taxon>
        <taxon>Actinomycetes</taxon>
        <taxon>Mycobacteriales</taxon>
        <taxon>Mycobacteriaceae</taxon>
        <taxon>Mycobacterium</taxon>
    </lineage>
</organism>
<protein>
    <submittedName>
        <fullName evidence="2">Sterol 3-beta-glucosyltransferase</fullName>
    </submittedName>
</protein>